<reference evidence="2 3" key="1">
    <citation type="journal article" date="2019" name="Appl. Microbiol. Biotechnol.">
        <title>Genome sequence of Isaria javanica and comparative genome analysis insights into family S53 peptidase evolution in fungal entomopathogens.</title>
        <authorList>
            <person name="Lin R."/>
            <person name="Zhang X."/>
            <person name="Xin B."/>
            <person name="Zou M."/>
            <person name="Gao Y."/>
            <person name="Qin F."/>
            <person name="Hu Q."/>
            <person name="Xie B."/>
            <person name="Cheng X."/>
        </authorList>
    </citation>
    <scope>NUCLEOTIDE SEQUENCE [LARGE SCALE GENOMIC DNA]</scope>
    <source>
        <strain evidence="2 3">IJ1G</strain>
    </source>
</reference>
<dbReference type="EMBL" id="SPUK01000012">
    <property type="protein sequence ID" value="TQV93245.1"/>
    <property type="molecule type" value="Genomic_DNA"/>
</dbReference>
<evidence type="ECO:0000256" key="1">
    <source>
        <dbReference type="SAM" id="MobiDB-lite"/>
    </source>
</evidence>
<proteinExistence type="predicted"/>
<keyword evidence="3" id="KW-1185">Reference proteome</keyword>
<feature type="region of interest" description="Disordered" evidence="1">
    <location>
        <begin position="162"/>
        <end position="204"/>
    </location>
</feature>
<dbReference type="AlphaFoldDB" id="A0A545VUQ3"/>
<accession>A0A545VUQ3</accession>
<evidence type="ECO:0000313" key="3">
    <source>
        <dbReference type="Proteomes" id="UP000315783"/>
    </source>
</evidence>
<gene>
    <name evidence="2" type="ORF">IF1G_07823</name>
</gene>
<organism evidence="2 3">
    <name type="scientific">Cordyceps javanica</name>
    <dbReference type="NCBI Taxonomy" id="43265"/>
    <lineage>
        <taxon>Eukaryota</taxon>
        <taxon>Fungi</taxon>
        <taxon>Dikarya</taxon>
        <taxon>Ascomycota</taxon>
        <taxon>Pezizomycotina</taxon>
        <taxon>Sordariomycetes</taxon>
        <taxon>Hypocreomycetidae</taxon>
        <taxon>Hypocreales</taxon>
        <taxon>Cordycipitaceae</taxon>
        <taxon>Cordyceps</taxon>
    </lineage>
</organism>
<evidence type="ECO:0000313" key="2">
    <source>
        <dbReference type="EMBL" id="TQV93245.1"/>
    </source>
</evidence>
<sequence length="204" mass="22578">MTATRAQESKAAGGAVTRWVECERRVNEASQAVDSTVQKTYSSVTFYVLCAVCSLRLGFKLPTVQIRCDDTEYCRPAISKGPSSSFFGFFACTHAFMLQPVIIGKVNEQTRCLNFPPYQQMHKARRRNTMHKGLGALPPPRLDGYHQETSKGARVFLCKRQSRNHESAAHAPSPRHGPATTSTPTGYQYEDDPPVASTGDPYTT</sequence>
<dbReference type="Proteomes" id="UP000315783">
    <property type="component" value="Unassembled WGS sequence"/>
</dbReference>
<comment type="caution">
    <text evidence="2">The sequence shown here is derived from an EMBL/GenBank/DDBJ whole genome shotgun (WGS) entry which is preliminary data.</text>
</comment>
<protein>
    <submittedName>
        <fullName evidence="2">Uncharacterized protein</fullName>
    </submittedName>
</protein>
<name>A0A545VUQ3_9HYPO</name>